<feature type="region of interest" description="Disordered" evidence="1">
    <location>
        <begin position="1"/>
        <end position="102"/>
    </location>
</feature>
<dbReference type="AlphaFoldDB" id="A0A6V7P4R1"/>
<proteinExistence type="predicted"/>
<evidence type="ECO:0000313" key="2">
    <source>
        <dbReference type="EMBL" id="CAD1825829.1"/>
    </source>
</evidence>
<feature type="compositionally biased region" description="Gly residues" evidence="1">
    <location>
        <begin position="27"/>
        <end position="38"/>
    </location>
</feature>
<name>A0A6V7P4R1_ANACO</name>
<reference evidence="2" key="1">
    <citation type="submission" date="2020-07" db="EMBL/GenBank/DDBJ databases">
        <authorList>
            <person name="Lin J."/>
        </authorList>
    </citation>
    <scope>NUCLEOTIDE SEQUENCE</scope>
</reference>
<accession>A0A6V7P4R1</accession>
<organism evidence="2">
    <name type="scientific">Ananas comosus var. bracteatus</name>
    <name type="common">red pineapple</name>
    <dbReference type="NCBI Taxonomy" id="296719"/>
    <lineage>
        <taxon>Eukaryota</taxon>
        <taxon>Viridiplantae</taxon>
        <taxon>Streptophyta</taxon>
        <taxon>Embryophyta</taxon>
        <taxon>Tracheophyta</taxon>
        <taxon>Spermatophyta</taxon>
        <taxon>Magnoliopsida</taxon>
        <taxon>Liliopsida</taxon>
        <taxon>Poales</taxon>
        <taxon>Bromeliaceae</taxon>
        <taxon>Bromelioideae</taxon>
        <taxon>Ananas</taxon>
    </lineage>
</organism>
<feature type="compositionally biased region" description="Gly residues" evidence="1">
    <location>
        <begin position="47"/>
        <end position="62"/>
    </location>
</feature>
<evidence type="ECO:0000256" key="1">
    <source>
        <dbReference type="SAM" id="MobiDB-lite"/>
    </source>
</evidence>
<feature type="compositionally biased region" description="Low complexity" evidence="1">
    <location>
        <begin position="1"/>
        <end position="10"/>
    </location>
</feature>
<gene>
    <name evidence="2" type="ORF">CB5_LOCUS9040</name>
</gene>
<feature type="compositionally biased region" description="Basic and acidic residues" evidence="1">
    <location>
        <begin position="79"/>
        <end position="93"/>
    </location>
</feature>
<dbReference type="EMBL" id="LR862145">
    <property type="protein sequence ID" value="CAD1825829.1"/>
    <property type="molecule type" value="Genomic_DNA"/>
</dbReference>
<feature type="compositionally biased region" description="Low complexity" evidence="1">
    <location>
        <begin position="63"/>
        <end position="75"/>
    </location>
</feature>
<sequence length="144" mass="13890">MGIDESVVGGAASGGSAAGGAASRGPAAGGAASGGSAAGGAASRGPAAGGAASGGSAAGGGASKVSAAGGAASSRGRQRAFERLRSERLRATEGGELGGGSRAEKLLSPMWLVFQPSRWTLWRRQQRSARSGRPLVVGVSEERR</sequence>
<protein>
    <submittedName>
        <fullName evidence="2">Uncharacterized protein</fullName>
    </submittedName>
</protein>